<feature type="domain" description="DUF6598" evidence="3">
    <location>
        <begin position="600"/>
        <end position="820"/>
    </location>
</feature>
<protein>
    <recommendedName>
        <fullName evidence="3">DUF6598 domain-containing protein</fullName>
    </recommendedName>
</protein>
<dbReference type="Pfam" id="PF00161">
    <property type="entry name" value="RIP"/>
    <property type="match status" value="1"/>
</dbReference>
<evidence type="ECO:0000256" key="2">
    <source>
        <dbReference type="SAM" id="MobiDB-lite"/>
    </source>
</evidence>
<dbReference type="InterPro" id="IPR036041">
    <property type="entry name" value="Ribosome-inact_prot_sf"/>
</dbReference>
<evidence type="ECO:0000259" key="3">
    <source>
        <dbReference type="Pfam" id="PF20241"/>
    </source>
</evidence>
<dbReference type="Proteomes" id="UP000807115">
    <property type="component" value="Chromosome 5"/>
</dbReference>
<organism evidence="4 5">
    <name type="scientific">Sorghum bicolor</name>
    <name type="common">Sorghum</name>
    <name type="synonym">Sorghum vulgare</name>
    <dbReference type="NCBI Taxonomy" id="4558"/>
    <lineage>
        <taxon>Eukaryota</taxon>
        <taxon>Viridiplantae</taxon>
        <taxon>Streptophyta</taxon>
        <taxon>Embryophyta</taxon>
        <taxon>Tracheophyta</taxon>
        <taxon>Spermatophyta</taxon>
        <taxon>Magnoliopsida</taxon>
        <taxon>Liliopsida</taxon>
        <taxon>Poales</taxon>
        <taxon>Poaceae</taxon>
        <taxon>PACMAD clade</taxon>
        <taxon>Panicoideae</taxon>
        <taxon>Andropogonodae</taxon>
        <taxon>Andropogoneae</taxon>
        <taxon>Sorghinae</taxon>
        <taxon>Sorghum</taxon>
    </lineage>
</organism>
<dbReference type="InterPro" id="IPR001574">
    <property type="entry name" value="Ribosome_inactivat_prot"/>
</dbReference>
<evidence type="ECO:0000313" key="5">
    <source>
        <dbReference type="Proteomes" id="UP000807115"/>
    </source>
</evidence>
<dbReference type="GO" id="GO:0017148">
    <property type="term" value="P:negative regulation of translation"/>
    <property type="evidence" value="ECO:0007669"/>
    <property type="project" value="UniProtKB-KW"/>
</dbReference>
<comment type="caution">
    <text evidence="4">The sequence shown here is derived from an EMBL/GenBank/DDBJ whole genome shotgun (WGS) entry which is preliminary data.</text>
</comment>
<evidence type="ECO:0000256" key="1">
    <source>
        <dbReference type="RuleBase" id="RU004915"/>
    </source>
</evidence>
<comment type="similarity">
    <text evidence="1">Belongs to the ribosome-inactivating protein family.</text>
</comment>
<proteinExistence type="inferred from homology"/>
<feature type="compositionally biased region" description="Basic residues" evidence="2">
    <location>
        <begin position="465"/>
        <end position="485"/>
    </location>
</feature>
<feature type="compositionally biased region" description="Gly residues" evidence="2">
    <location>
        <begin position="449"/>
        <end position="462"/>
    </location>
</feature>
<dbReference type="AlphaFoldDB" id="A0A921QVX8"/>
<keyword evidence="1" id="KW-0378">Hydrolase</keyword>
<dbReference type="Pfam" id="PF20241">
    <property type="entry name" value="DUF6598"/>
    <property type="match status" value="1"/>
</dbReference>
<dbReference type="GO" id="GO:0030598">
    <property type="term" value="F:rRNA N-glycosylase activity"/>
    <property type="evidence" value="ECO:0007669"/>
    <property type="project" value="UniProtKB-EC"/>
</dbReference>
<sequence>MADVVVKLQPITEEGEWPQHMERVCGKITAVIRDKHRNSAYFRVGSMLFKKRTRGKTLCSNPMALGRSVVAVPSGWVLHIEVDLHIKIRTSNDGNKEKKYLNVITLHFHFDNDNESETMRRETYEGVQVEVKITRNDGLTNLPRQLSRPVQVEMDQSGYVTLVYTIGDEMSFTEFIMALRRIVADHPYREELLGGHDLLNLSSSREHPVLARRRPIQPARWLLIKLQVEEKCSKTSSTTLIMRDDDLYIHGFINQQGHWYELRDVNLSNANDATLKASSIIPSTSNHCKQLFWGVTYGSILDAGSTLNRLAGKRLGRDFASDAVRRLSSSRDPEATSPMSGRLALAGLILMVCESARMNPVHDFFVRGWKYGTTWTMDLMRRYVWEYRYMSKNLLRWKNKRYDARHPIEELQAIYLVLNTKFTNPDGRHHQQPPSASNPDSGAPPPGPGHSGGGGGGGGNGDRSGKKRKRDSKDRSPRRHHHPKKPYNASGVRGRPTTTWKSEEASDAGSGHGRKSEHASAAGSSHSQSEESSDAGRPDGESSDSEETSDDDSSSSGGNSSGQHGDDDGEADNDTHQCLGHPRVELLSMSADLGVIGRNIIVFDGKRGQIIYTKEEQGEKGKKVDLVLNGPYKGISAYGCFAIVIDIPDDTAAGSSSGDAGGSIKWEWDCYDPEYAKDVDQGPVTRTIISNVADVTYAVMSNAREATVQQVKLRLKDGHTSHGEISVNALIDGFKNEYKSVLLRQRLSITDDSSWFSLKLARKVVAVPCGSALHIEVNLPIKTKDGEEQVKVPLSFDNKGIHSSERETYESNQVQVEVEVTWYPEIRTIEEADEEKSITAPSSEQSSGTLEELFNEMAMVRKPPSWNRNRHTKVEGHGRQIRIMLATCAARIFQLM</sequence>
<dbReference type="EMBL" id="CM027684">
    <property type="protein sequence ID" value="KAG0528856.1"/>
    <property type="molecule type" value="Genomic_DNA"/>
</dbReference>
<keyword evidence="1" id="KW-0611">Plant defense</keyword>
<accession>A0A921QVX8</accession>
<dbReference type="GO" id="GO:0090729">
    <property type="term" value="F:toxin activity"/>
    <property type="evidence" value="ECO:0007669"/>
    <property type="project" value="UniProtKB-KW"/>
</dbReference>
<evidence type="ECO:0000313" key="4">
    <source>
        <dbReference type="EMBL" id="KAG0528856.1"/>
    </source>
</evidence>
<feature type="region of interest" description="Disordered" evidence="2">
    <location>
        <begin position="423"/>
        <end position="577"/>
    </location>
</feature>
<name>A0A921QVX8_SORBI</name>
<feature type="compositionally biased region" description="Low complexity" evidence="2">
    <location>
        <begin position="554"/>
        <end position="563"/>
    </location>
</feature>
<dbReference type="InterPro" id="IPR016138">
    <property type="entry name" value="Ribosome_inactivat_prot_sub1"/>
</dbReference>
<dbReference type="SUPFAM" id="SSF56371">
    <property type="entry name" value="Ribosome inactivating proteins (RIP)"/>
    <property type="match status" value="1"/>
</dbReference>
<dbReference type="GO" id="GO:0006952">
    <property type="term" value="P:defense response"/>
    <property type="evidence" value="ECO:0007669"/>
    <property type="project" value="UniProtKB-KW"/>
</dbReference>
<dbReference type="PANTHER" id="PTHR33453">
    <property type="match status" value="1"/>
</dbReference>
<dbReference type="Gene3D" id="3.40.420.10">
    <property type="entry name" value="Ricin (A subunit), domain 1"/>
    <property type="match status" value="1"/>
</dbReference>
<dbReference type="InterPro" id="IPR046533">
    <property type="entry name" value="DUF6598"/>
</dbReference>
<comment type="catalytic activity">
    <reaction evidence="1">
        <text>Endohydrolysis of the N-glycosidic bond at one specific adenosine on the 28S rRNA.</text>
        <dbReference type="EC" id="3.2.2.22"/>
    </reaction>
</comment>
<feature type="compositionally biased region" description="Acidic residues" evidence="2">
    <location>
        <begin position="541"/>
        <end position="553"/>
    </location>
</feature>
<keyword evidence="1" id="KW-0800">Toxin</keyword>
<reference evidence="4" key="1">
    <citation type="journal article" date="2019" name="BMC Genomics">
        <title>A new reference genome for Sorghum bicolor reveals high levels of sequence similarity between sweet and grain genotypes: implications for the genetics of sugar metabolism.</title>
        <authorList>
            <person name="Cooper E.A."/>
            <person name="Brenton Z.W."/>
            <person name="Flinn B.S."/>
            <person name="Jenkins J."/>
            <person name="Shu S."/>
            <person name="Flowers D."/>
            <person name="Luo F."/>
            <person name="Wang Y."/>
            <person name="Xia P."/>
            <person name="Barry K."/>
            <person name="Daum C."/>
            <person name="Lipzen A."/>
            <person name="Yoshinaga Y."/>
            <person name="Schmutz J."/>
            <person name="Saski C."/>
            <person name="Vermerris W."/>
            <person name="Kresovich S."/>
        </authorList>
    </citation>
    <scope>NUCLEOTIDE SEQUENCE</scope>
</reference>
<reference evidence="4" key="2">
    <citation type="submission" date="2020-10" db="EMBL/GenBank/DDBJ databases">
        <authorList>
            <person name="Cooper E.A."/>
            <person name="Brenton Z.W."/>
            <person name="Flinn B.S."/>
            <person name="Jenkins J."/>
            <person name="Shu S."/>
            <person name="Flowers D."/>
            <person name="Luo F."/>
            <person name="Wang Y."/>
            <person name="Xia P."/>
            <person name="Barry K."/>
            <person name="Daum C."/>
            <person name="Lipzen A."/>
            <person name="Yoshinaga Y."/>
            <person name="Schmutz J."/>
            <person name="Saski C."/>
            <person name="Vermerris W."/>
            <person name="Kresovich S."/>
        </authorList>
    </citation>
    <scope>NUCLEOTIDE SEQUENCE</scope>
</reference>
<keyword evidence="1" id="KW-0652">Protein synthesis inhibitor</keyword>
<gene>
    <name evidence="4" type="ORF">BDA96_05G048600</name>
</gene>
<dbReference type="PANTHER" id="PTHR33453:SF40">
    <property type="entry name" value="RRNA N-GLYCOSYLASE"/>
    <property type="match status" value="1"/>
</dbReference>